<dbReference type="Proteomes" id="UP000041254">
    <property type="component" value="Unassembled WGS sequence"/>
</dbReference>
<accession>A0A0G4FXE4</accession>
<proteinExistence type="predicted"/>
<reference evidence="2 3" key="1">
    <citation type="submission" date="2014-11" db="EMBL/GenBank/DDBJ databases">
        <authorList>
            <person name="Zhu J."/>
            <person name="Qi W."/>
            <person name="Song R."/>
        </authorList>
    </citation>
    <scope>NUCLEOTIDE SEQUENCE [LARGE SCALE GENOMIC DNA]</scope>
</reference>
<keyword evidence="3" id="KW-1185">Reference proteome</keyword>
<evidence type="ECO:0000313" key="3">
    <source>
        <dbReference type="Proteomes" id="UP000041254"/>
    </source>
</evidence>
<evidence type="ECO:0000313" key="2">
    <source>
        <dbReference type="EMBL" id="CEM20077.1"/>
    </source>
</evidence>
<feature type="region of interest" description="Disordered" evidence="1">
    <location>
        <begin position="77"/>
        <end position="104"/>
    </location>
</feature>
<dbReference type="InParanoid" id="A0A0G4FXE4"/>
<evidence type="ECO:0000256" key="1">
    <source>
        <dbReference type="SAM" id="MobiDB-lite"/>
    </source>
</evidence>
<dbReference type="EMBL" id="CDMY01000520">
    <property type="protein sequence ID" value="CEM20077.1"/>
    <property type="molecule type" value="Genomic_DNA"/>
</dbReference>
<dbReference type="VEuPathDB" id="CryptoDB:Vbra_6058"/>
<protein>
    <submittedName>
        <fullName evidence="2">Uncharacterized protein</fullName>
    </submittedName>
</protein>
<gene>
    <name evidence="2" type="ORF">Vbra_6058</name>
</gene>
<dbReference type="AlphaFoldDB" id="A0A0G4FXE4"/>
<sequence length="104" mass="11542">MWCISRCVYALCGAVPVRLLGRRDGETNGGMCTGGGDWRDKQLPALYVDLIEKIRWTPRPLGLVVILSAAEESRLTLSAEKRQQPQGPTAPATHQMMHSKTRTH</sequence>
<organism evidence="2 3">
    <name type="scientific">Vitrella brassicaformis (strain CCMP3155)</name>
    <dbReference type="NCBI Taxonomy" id="1169540"/>
    <lineage>
        <taxon>Eukaryota</taxon>
        <taxon>Sar</taxon>
        <taxon>Alveolata</taxon>
        <taxon>Colpodellida</taxon>
        <taxon>Vitrellaceae</taxon>
        <taxon>Vitrella</taxon>
    </lineage>
</organism>
<name>A0A0G4FXE4_VITBC</name>
<dbReference type="PhylomeDB" id="A0A0G4FXE4"/>